<dbReference type="InterPro" id="IPR039875">
    <property type="entry name" value="LENG1-like"/>
</dbReference>
<feature type="compositionally biased region" description="Basic and acidic residues" evidence="1">
    <location>
        <begin position="290"/>
        <end position="303"/>
    </location>
</feature>
<feature type="domain" description="CBF1-interacting co-repressor CIR N-terminal" evidence="2">
    <location>
        <begin position="10"/>
        <end position="46"/>
    </location>
</feature>
<organism evidence="3 4">
    <name type="scientific">Pyrenophora teres f. teres</name>
    <dbReference type="NCBI Taxonomy" id="97479"/>
    <lineage>
        <taxon>Eukaryota</taxon>
        <taxon>Fungi</taxon>
        <taxon>Dikarya</taxon>
        <taxon>Ascomycota</taxon>
        <taxon>Pezizomycotina</taxon>
        <taxon>Dothideomycetes</taxon>
        <taxon>Pleosporomycetidae</taxon>
        <taxon>Pleosporales</taxon>
        <taxon>Pleosporineae</taxon>
        <taxon>Pleosporaceae</taxon>
        <taxon>Pyrenophora</taxon>
    </lineage>
</organism>
<feature type="compositionally biased region" description="Basic residues" evidence="1">
    <location>
        <begin position="280"/>
        <end position="289"/>
    </location>
</feature>
<proteinExistence type="predicted"/>
<sequence>MPLHLLGKKSWNVYNADNIARVKADEAAAAAREQADEQRMQELDAERRAAILRGRTPPPLPEEVSRQDDGSRRVGEKHEGGREKKRRKLAGEDDTDMDIRLAKTLTAPRDDNDKDTKMFKLRSTASDAPLEDHSGNINLFPVDMKEAIKRERNAEAEGEKRKKEKALEDQYIMRFSNAAGKAGLDQPWYAAQQKPLQEATKDQDLTVYEGYVNKDIWGKEDPRRKEREQARISTSDPFAFMQKAQAQLKRSKEDKKRWAEERDRDLRELRAAQEQEERQSRHHKRRRRGRDNVEDHAHHTERPRSRHSRRSRSLSRVGVGSVIVVMIARDTEVADVMSTG</sequence>
<dbReference type="InterPro" id="IPR019339">
    <property type="entry name" value="CIR_N_dom"/>
</dbReference>
<feature type="region of interest" description="Disordered" evidence="1">
    <location>
        <begin position="219"/>
        <end position="238"/>
    </location>
</feature>
<feature type="compositionally biased region" description="Basic and acidic residues" evidence="1">
    <location>
        <begin position="63"/>
        <end position="82"/>
    </location>
</feature>
<feature type="compositionally biased region" description="Basic and acidic residues" evidence="1">
    <location>
        <begin position="250"/>
        <end position="279"/>
    </location>
</feature>
<feature type="compositionally biased region" description="Basic and acidic residues" evidence="1">
    <location>
        <begin position="219"/>
        <end position="230"/>
    </location>
</feature>
<reference evidence="3" key="1">
    <citation type="submission" date="2021-02" db="EMBL/GenBank/DDBJ databases">
        <authorList>
            <person name="Syme A R."/>
            <person name="Syme A R."/>
            <person name="Moolhuijzen P."/>
        </authorList>
    </citation>
    <scope>NUCLEOTIDE SEQUENCE</scope>
    <source>
        <strain evidence="3">W1-1</strain>
    </source>
</reference>
<dbReference type="AlphaFoldDB" id="A0A6S6VGV8"/>
<feature type="region of interest" description="Disordered" evidence="1">
    <location>
        <begin position="247"/>
        <end position="315"/>
    </location>
</feature>
<feature type="compositionally biased region" description="Basic residues" evidence="1">
    <location>
        <begin position="304"/>
        <end position="313"/>
    </location>
</feature>
<protein>
    <recommendedName>
        <fullName evidence="2">CBF1-interacting co-repressor CIR N-terminal domain-containing protein</fullName>
    </recommendedName>
</protein>
<feature type="region of interest" description="Disordered" evidence="1">
    <location>
        <begin position="51"/>
        <end position="94"/>
    </location>
</feature>
<evidence type="ECO:0000313" key="3">
    <source>
        <dbReference type="EMBL" id="CAE6999305.1"/>
    </source>
</evidence>
<dbReference type="PANTHER" id="PTHR22093:SF0">
    <property type="entry name" value="LEUKOCYTE RECEPTOR CLUSTER MEMBER 1"/>
    <property type="match status" value="1"/>
</dbReference>
<accession>A0A6S6VGV8</accession>
<dbReference type="Proteomes" id="UP000472372">
    <property type="component" value="Chromosome 1"/>
</dbReference>
<evidence type="ECO:0000259" key="2">
    <source>
        <dbReference type="SMART" id="SM01083"/>
    </source>
</evidence>
<dbReference type="SMART" id="SM01083">
    <property type="entry name" value="Cir_N"/>
    <property type="match status" value="1"/>
</dbReference>
<evidence type="ECO:0000256" key="1">
    <source>
        <dbReference type="SAM" id="MobiDB-lite"/>
    </source>
</evidence>
<dbReference type="EMBL" id="HG992977">
    <property type="protein sequence ID" value="CAE6999305.1"/>
    <property type="molecule type" value="Genomic_DNA"/>
</dbReference>
<dbReference type="PANTHER" id="PTHR22093">
    <property type="entry name" value="LEUKOCYTE RECEPTOR CLUSTER LRC MEMBER 1"/>
    <property type="match status" value="1"/>
</dbReference>
<gene>
    <name evidence="3" type="ORF">PTTW11_00871</name>
</gene>
<evidence type="ECO:0000313" key="4">
    <source>
        <dbReference type="Proteomes" id="UP000472372"/>
    </source>
</evidence>
<name>A0A6S6VGV8_9PLEO</name>